<dbReference type="EMBL" id="BSDZ01000080">
    <property type="protein sequence ID" value="GLI68969.1"/>
    <property type="molecule type" value="Genomic_DNA"/>
</dbReference>
<sequence length="119" mass="12751">MFSSSIQLRIPWDFSVACSSCDGPSTTQHQYSGRTTRMSLSGAPEHLQQLFTTCTSTFSGPTAHHYSAGNGFGPLLWQRPLYALPHTSTPRSISGTDAVRAAASSSRSRPYLQSVTPGG</sequence>
<evidence type="ECO:0000313" key="2">
    <source>
        <dbReference type="EMBL" id="GLI68969.1"/>
    </source>
</evidence>
<dbReference type="Proteomes" id="UP001165090">
    <property type="component" value="Unassembled WGS sequence"/>
</dbReference>
<feature type="compositionally biased region" description="Low complexity" evidence="1">
    <location>
        <begin position="100"/>
        <end position="109"/>
    </location>
</feature>
<name>A0ABQ5SGS5_9CHLO</name>
<feature type="region of interest" description="Disordered" evidence="1">
    <location>
        <begin position="88"/>
        <end position="119"/>
    </location>
</feature>
<reference evidence="2 3" key="1">
    <citation type="journal article" date="2023" name="IScience">
        <title>Expanded male sex-determining region conserved during the evolution of homothallism in the green alga Volvox.</title>
        <authorList>
            <person name="Yamamoto K."/>
            <person name="Matsuzaki R."/>
            <person name="Mahakham W."/>
            <person name="Heman W."/>
            <person name="Sekimoto H."/>
            <person name="Kawachi M."/>
            <person name="Minakuchi Y."/>
            <person name="Toyoda A."/>
            <person name="Nozaki H."/>
        </authorList>
    </citation>
    <scope>NUCLEOTIDE SEQUENCE [LARGE SCALE GENOMIC DNA]</scope>
    <source>
        <strain evidence="2 3">NIES-4468</strain>
    </source>
</reference>
<proteinExistence type="predicted"/>
<protein>
    <submittedName>
        <fullName evidence="2">Uncharacterized protein</fullName>
    </submittedName>
</protein>
<gene>
    <name evidence="2" type="ORF">VaNZ11_013497</name>
</gene>
<comment type="caution">
    <text evidence="2">The sequence shown here is derived from an EMBL/GenBank/DDBJ whole genome shotgun (WGS) entry which is preliminary data.</text>
</comment>
<organism evidence="2 3">
    <name type="scientific">Volvox africanus</name>
    <dbReference type="NCBI Taxonomy" id="51714"/>
    <lineage>
        <taxon>Eukaryota</taxon>
        <taxon>Viridiplantae</taxon>
        <taxon>Chlorophyta</taxon>
        <taxon>core chlorophytes</taxon>
        <taxon>Chlorophyceae</taxon>
        <taxon>CS clade</taxon>
        <taxon>Chlamydomonadales</taxon>
        <taxon>Volvocaceae</taxon>
        <taxon>Volvox</taxon>
    </lineage>
</organism>
<keyword evidence="3" id="KW-1185">Reference proteome</keyword>
<accession>A0ABQ5SGS5</accession>
<evidence type="ECO:0000313" key="3">
    <source>
        <dbReference type="Proteomes" id="UP001165090"/>
    </source>
</evidence>
<evidence type="ECO:0000256" key="1">
    <source>
        <dbReference type="SAM" id="MobiDB-lite"/>
    </source>
</evidence>